<organism evidence="2 3">
    <name type="scientific">Corynespora cassiicola Philippines</name>
    <dbReference type="NCBI Taxonomy" id="1448308"/>
    <lineage>
        <taxon>Eukaryota</taxon>
        <taxon>Fungi</taxon>
        <taxon>Dikarya</taxon>
        <taxon>Ascomycota</taxon>
        <taxon>Pezizomycotina</taxon>
        <taxon>Dothideomycetes</taxon>
        <taxon>Pleosporomycetidae</taxon>
        <taxon>Pleosporales</taxon>
        <taxon>Corynesporascaceae</taxon>
        <taxon>Corynespora</taxon>
    </lineage>
</organism>
<feature type="region of interest" description="Disordered" evidence="1">
    <location>
        <begin position="217"/>
        <end position="241"/>
    </location>
</feature>
<keyword evidence="3" id="KW-1185">Reference proteome</keyword>
<evidence type="ECO:0000256" key="1">
    <source>
        <dbReference type="SAM" id="MobiDB-lite"/>
    </source>
</evidence>
<reference evidence="2 3" key="1">
    <citation type="journal article" date="2018" name="Front. Microbiol.">
        <title>Genome-Wide Analysis of Corynespora cassiicola Leaf Fall Disease Putative Effectors.</title>
        <authorList>
            <person name="Lopez D."/>
            <person name="Ribeiro S."/>
            <person name="Label P."/>
            <person name="Fumanal B."/>
            <person name="Venisse J.S."/>
            <person name="Kohler A."/>
            <person name="de Oliveira R.R."/>
            <person name="Labutti K."/>
            <person name="Lipzen A."/>
            <person name="Lail K."/>
            <person name="Bauer D."/>
            <person name="Ohm R.A."/>
            <person name="Barry K.W."/>
            <person name="Spatafora J."/>
            <person name="Grigoriev I.V."/>
            <person name="Martin F.M."/>
            <person name="Pujade-Renaud V."/>
        </authorList>
    </citation>
    <scope>NUCLEOTIDE SEQUENCE [LARGE SCALE GENOMIC DNA]</scope>
    <source>
        <strain evidence="2 3">Philippines</strain>
    </source>
</reference>
<dbReference type="EMBL" id="KZ678143">
    <property type="protein sequence ID" value="PSN61702.1"/>
    <property type="molecule type" value="Genomic_DNA"/>
</dbReference>
<evidence type="ECO:0000313" key="3">
    <source>
        <dbReference type="Proteomes" id="UP000240883"/>
    </source>
</evidence>
<dbReference type="Proteomes" id="UP000240883">
    <property type="component" value="Unassembled WGS sequence"/>
</dbReference>
<dbReference type="AlphaFoldDB" id="A0A2T2N8C3"/>
<proteinExistence type="predicted"/>
<protein>
    <submittedName>
        <fullName evidence="2">Uncharacterized protein</fullName>
    </submittedName>
</protein>
<feature type="compositionally biased region" description="Basic and acidic residues" evidence="1">
    <location>
        <begin position="230"/>
        <end position="241"/>
    </location>
</feature>
<evidence type="ECO:0000313" key="2">
    <source>
        <dbReference type="EMBL" id="PSN61702.1"/>
    </source>
</evidence>
<accession>A0A2T2N8C3</accession>
<gene>
    <name evidence="2" type="ORF">BS50DRAFT_144528</name>
</gene>
<sequence length="241" mass="25561">MALLQITGVGEGPAAHTRPCVCPYRSLPAELLVVWTQTSRHPAADLTMARLRIPAAYLSPLRGYPPSIALRRRPLAFITRACPTTAAPRSKKALDNVFSGLASSGAPWRQFCLGGPSSTPTNGAAAPPIHYRTLYPQTGRLTSCGNPACGVLVQSREAKPSATLRETRTAEAPICLSTRPYGMSAERGAPRGRASAPFEEVLECVKGVECVECVNSVGEPSPHPPPVRAGMREEGPLRTAA</sequence>
<name>A0A2T2N8C3_CORCC</name>